<keyword evidence="6" id="KW-1185">Reference proteome</keyword>
<dbReference type="SUPFAM" id="SSF55874">
    <property type="entry name" value="ATPase domain of HSP90 chaperone/DNA topoisomerase II/histidine kinase"/>
    <property type="match status" value="1"/>
</dbReference>
<reference evidence="4 6" key="2">
    <citation type="submission" date="2023-11" db="EMBL/GenBank/DDBJ databases">
        <title>MicrobeMod: A computational toolkit for identifying prokaryotic methylation and restriction-modification with nanopore sequencing.</title>
        <authorList>
            <person name="Crits-Christoph A."/>
            <person name="Kang S.C."/>
            <person name="Lee H."/>
            <person name="Ostrov N."/>
        </authorList>
    </citation>
    <scope>NUCLEOTIDE SEQUENCE [LARGE SCALE GENOMIC DNA]</scope>
    <source>
        <strain evidence="4 6">ATCC 23090</strain>
    </source>
</reference>
<keyword evidence="1" id="KW-1133">Transmembrane helix</keyword>
<protein>
    <submittedName>
        <fullName evidence="3 4">Histidine kinase</fullName>
    </submittedName>
</protein>
<evidence type="ECO:0000256" key="1">
    <source>
        <dbReference type="SAM" id="Phobius"/>
    </source>
</evidence>
<feature type="transmembrane region" description="Helical" evidence="1">
    <location>
        <begin position="125"/>
        <end position="146"/>
    </location>
</feature>
<organism evidence="3 5">
    <name type="scientific">Chitinophaga sancti</name>
    <dbReference type="NCBI Taxonomy" id="1004"/>
    <lineage>
        <taxon>Bacteria</taxon>
        <taxon>Pseudomonadati</taxon>
        <taxon>Bacteroidota</taxon>
        <taxon>Chitinophagia</taxon>
        <taxon>Chitinophagales</taxon>
        <taxon>Chitinophagaceae</taxon>
        <taxon>Chitinophaga</taxon>
    </lineage>
</organism>
<keyword evidence="1" id="KW-0812">Transmembrane</keyword>
<dbReference type="InterPro" id="IPR010559">
    <property type="entry name" value="Sig_transdc_His_kin_internal"/>
</dbReference>
<dbReference type="AlphaFoldDB" id="A0A1K1SA10"/>
<dbReference type="PANTHER" id="PTHR34220:SF7">
    <property type="entry name" value="SENSOR HISTIDINE KINASE YPDA"/>
    <property type="match status" value="1"/>
</dbReference>
<evidence type="ECO:0000313" key="3">
    <source>
        <dbReference type="EMBL" id="SFW81193.1"/>
    </source>
</evidence>
<dbReference type="InterPro" id="IPR050640">
    <property type="entry name" value="Bact_2-comp_sensor_kinase"/>
</dbReference>
<dbReference type="Gene3D" id="3.30.565.10">
    <property type="entry name" value="Histidine kinase-like ATPase, C-terminal domain"/>
    <property type="match status" value="1"/>
</dbReference>
<dbReference type="Proteomes" id="UP001326715">
    <property type="component" value="Chromosome"/>
</dbReference>
<dbReference type="InterPro" id="IPR036890">
    <property type="entry name" value="HATPase_C_sf"/>
</dbReference>
<dbReference type="Pfam" id="PF06580">
    <property type="entry name" value="His_kinase"/>
    <property type="match status" value="1"/>
</dbReference>
<feature type="transmembrane region" description="Helical" evidence="1">
    <location>
        <begin position="80"/>
        <end position="105"/>
    </location>
</feature>
<dbReference type="EMBL" id="FPIZ01000019">
    <property type="protein sequence ID" value="SFW81193.1"/>
    <property type="molecule type" value="Genomic_DNA"/>
</dbReference>
<dbReference type="Proteomes" id="UP000183788">
    <property type="component" value="Unassembled WGS sequence"/>
</dbReference>
<proteinExistence type="predicted"/>
<feature type="transmembrane region" description="Helical" evidence="1">
    <location>
        <begin position="12"/>
        <end position="30"/>
    </location>
</feature>
<keyword evidence="3" id="KW-0418">Kinase</keyword>
<accession>A0A1K1SA10</accession>
<reference evidence="3 5" key="1">
    <citation type="submission" date="2016-11" db="EMBL/GenBank/DDBJ databases">
        <authorList>
            <person name="Jaros S."/>
            <person name="Januszkiewicz K."/>
            <person name="Wedrychowicz H."/>
        </authorList>
    </citation>
    <scope>NUCLEOTIDE SEQUENCE [LARGE SCALE GENOMIC DNA]</scope>
    <source>
        <strain evidence="3 5">DSM 784</strain>
    </source>
</reference>
<feature type="transmembrane region" description="Helical" evidence="1">
    <location>
        <begin position="50"/>
        <end position="68"/>
    </location>
</feature>
<keyword evidence="3" id="KW-0808">Transferase</keyword>
<dbReference type="STRING" id="1004.SAMN05661012_05062"/>
<keyword evidence="1" id="KW-0472">Membrane</keyword>
<sequence>MAPAFTGDKIRQLLIHIAGCVTFLALPIVFSPDASNLYDLLRFPPAMRDFIVYVLLLLFFYFNFFWLIPTFYFRRKYVSFFALAIVCFGLIVLLPNALIVGDNVFHQGPPPPHFSMPPEPRKHFILVDMGHQIFLFLAVFFFSLIVKIRNRWKQAEQEKLNAELSYLKAQINPHFLFNVLNSIYSLAVVKSDETPTAVVKLSGMMRYVLNDAGHHMVPVSREIDYIRDYIELQRIRFGTSLPLTFTVKGGPSGQLIAPLILISFVENAFKYGINAAEDAAIEIDISIDEQLLQFHVFNKKVTFNDIPAASSGLGIENTRKRLELLYPGRHTLDIRDAADHFSVSLTLQLI</sequence>
<dbReference type="GO" id="GO:0016020">
    <property type="term" value="C:membrane"/>
    <property type="evidence" value="ECO:0007669"/>
    <property type="project" value="InterPro"/>
</dbReference>
<name>A0A1K1SA10_9BACT</name>
<evidence type="ECO:0000313" key="5">
    <source>
        <dbReference type="Proteomes" id="UP000183788"/>
    </source>
</evidence>
<evidence type="ECO:0000313" key="6">
    <source>
        <dbReference type="Proteomes" id="UP001326715"/>
    </source>
</evidence>
<dbReference type="PANTHER" id="PTHR34220">
    <property type="entry name" value="SENSOR HISTIDINE KINASE YPDA"/>
    <property type="match status" value="1"/>
</dbReference>
<gene>
    <name evidence="3" type="ORF">SAMN05661012_05062</name>
    <name evidence="4" type="ORF">SR876_18895</name>
</gene>
<dbReference type="OrthoDB" id="9792992at2"/>
<dbReference type="RefSeq" id="WP_072364082.1">
    <property type="nucleotide sequence ID" value="NZ_CP139972.1"/>
</dbReference>
<feature type="domain" description="Signal transduction histidine kinase internal region" evidence="2">
    <location>
        <begin position="162"/>
        <end position="240"/>
    </location>
</feature>
<evidence type="ECO:0000313" key="4">
    <source>
        <dbReference type="EMBL" id="WQG86989.1"/>
    </source>
</evidence>
<evidence type="ECO:0000259" key="2">
    <source>
        <dbReference type="Pfam" id="PF06580"/>
    </source>
</evidence>
<dbReference type="GO" id="GO:0000155">
    <property type="term" value="F:phosphorelay sensor kinase activity"/>
    <property type="evidence" value="ECO:0007669"/>
    <property type="project" value="InterPro"/>
</dbReference>
<dbReference type="EMBL" id="CP140154">
    <property type="protein sequence ID" value="WQG86989.1"/>
    <property type="molecule type" value="Genomic_DNA"/>
</dbReference>